<name>A0A560JBZ4_9PROT</name>
<dbReference type="SMART" id="SM00419">
    <property type="entry name" value="HTH_CRP"/>
    <property type="match status" value="1"/>
</dbReference>
<evidence type="ECO:0000259" key="4">
    <source>
        <dbReference type="PROSITE" id="PS50042"/>
    </source>
</evidence>
<reference evidence="6 7" key="1">
    <citation type="submission" date="2019-06" db="EMBL/GenBank/DDBJ databases">
        <title>Genomic Encyclopedia of Type Strains, Phase IV (KMG-V): Genome sequencing to study the core and pangenomes of soil and plant-associated prokaryotes.</title>
        <authorList>
            <person name="Whitman W."/>
        </authorList>
    </citation>
    <scope>NUCLEOTIDE SEQUENCE [LARGE SCALE GENOMIC DNA]</scope>
    <source>
        <strain evidence="6 7">BR 12005</strain>
    </source>
</reference>
<dbReference type="Gene3D" id="1.10.10.10">
    <property type="entry name" value="Winged helix-like DNA-binding domain superfamily/Winged helix DNA-binding domain"/>
    <property type="match status" value="1"/>
</dbReference>
<dbReference type="RefSeq" id="WP_145613740.1">
    <property type="nucleotide sequence ID" value="NZ_VITV01000017.1"/>
</dbReference>
<dbReference type="SUPFAM" id="SSF46785">
    <property type="entry name" value="Winged helix' DNA-binding domain"/>
    <property type="match status" value="1"/>
</dbReference>
<evidence type="ECO:0000313" key="6">
    <source>
        <dbReference type="EMBL" id="TWB65940.1"/>
    </source>
</evidence>
<protein>
    <submittedName>
        <fullName evidence="6">CRP/FNR family transcriptional regulator</fullName>
    </submittedName>
</protein>
<evidence type="ECO:0000256" key="2">
    <source>
        <dbReference type="ARBA" id="ARBA00023125"/>
    </source>
</evidence>
<dbReference type="Pfam" id="PF13545">
    <property type="entry name" value="HTH_Crp_2"/>
    <property type="match status" value="1"/>
</dbReference>
<dbReference type="Gene3D" id="2.60.120.10">
    <property type="entry name" value="Jelly Rolls"/>
    <property type="match status" value="1"/>
</dbReference>
<dbReference type="Proteomes" id="UP000320516">
    <property type="component" value="Unassembled WGS sequence"/>
</dbReference>
<keyword evidence="3" id="KW-0804">Transcription</keyword>
<proteinExistence type="predicted"/>
<dbReference type="InterPro" id="IPR018335">
    <property type="entry name" value="Tscrpt_reg_HTH_Crp-type_CS"/>
</dbReference>
<dbReference type="CDD" id="cd00092">
    <property type="entry name" value="HTH_CRP"/>
    <property type="match status" value="1"/>
</dbReference>
<dbReference type="PROSITE" id="PS51063">
    <property type="entry name" value="HTH_CRP_2"/>
    <property type="match status" value="1"/>
</dbReference>
<dbReference type="PROSITE" id="PS00042">
    <property type="entry name" value="HTH_CRP_1"/>
    <property type="match status" value="1"/>
</dbReference>
<dbReference type="CDD" id="cd00038">
    <property type="entry name" value="CAP_ED"/>
    <property type="match status" value="1"/>
</dbReference>
<gene>
    <name evidence="6" type="ORF">FBZ87_11735</name>
</gene>
<dbReference type="InterPro" id="IPR000595">
    <property type="entry name" value="cNMP-bd_dom"/>
</dbReference>
<accession>A0A560JBZ4</accession>
<dbReference type="InterPro" id="IPR014710">
    <property type="entry name" value="RmlC-like_jellyroll"/>
</dbReference>
<evidence type="ECO:0000259" key="5">
    <source>
        <dbReference type="PROSITE" id="PS51063"/>
    </source>
</evidence>
<dbReference type="GO" id="GO:0005829">
    <property type="term" value="C:cytosol"/>
    <property type="evidence" value="ECO:0007669"/>
    <property type="project" value="TreeGrafter"/>
</dbReference>
<dbReference type="GO" id="GO:0003677">
    <property type="term" value="F:DNA binding"/>
    <property type="evidence" value="ECO:0007669"/>
    <property type="project" value="UniProtKB-KW"/>
</dbReference>
<evidence type="ECO:0000256" key="3">
    <source>
        <dbReference type="ARBA" id="ARBA00023163"/>
    </source>
</evidence>
<dbReference type="EMBL" id="VITV01000017">
    <property type="protein sequence ID" value="TWB65940.1"/>
    <property type="molecule type" value="Genomic_DNA"/>
</dbReference>
<dbReference type="InterPro" id="IPR012318">
    <property type="entry name" value="HTH_CRP"/>
</dbReference>
<dbReference type="PANTHER" id="PTHR24567">
    <property type="entry name" value="CRP FAMILY TRANSCRIPTIONAL REGULATORY PROTEIN"/>
    <property type="match status" value="1"/>
</dbReference>
<feature type="domain" description="Cyclic nucleotide-binding" evidence="4">
    <location>
        <begin position="35"/>
        <end position="87"/>
    </location>
</feature>
<dbReference type="PROSITE" id="PS50042">
    <property type="entry name" value="CNMP_BINDING_3"/>
    <property type="match status" value="1"/>
</dbReference>
<keyword evidence="2" id="KW-0238">DNA-binding</keyword>
<dbReference type="SUPFAM" id="SSF51206">
    <property type="entry name" value="cAMP-binding domain-like"/>
    <property type="match status" value="1"/>
</dbReference>
<dbReference type="SMART" id="SM00100">
    <property type="entry name" value="cNMP"/>
    <property type="match status" value="1"/>
</dbReference>
<dbReference type="InterPro" id="IPR036390">
    <property type="entry name" value="WH_DNA-bd_sf"/>
</dbReference>
<dbReference type="PRINTS" id="PR00034">
    <property type="entry name" value="HTHCRP"/>
</dbReference>
<dbReference type="InterPro" id="IPR018490">
    <property type="entry name" value="cNMP-bd_dom_sf"/>
</dbReference>
<evidence type="ECO:0000256" key="1">
    <source>
        <dbReference type="ARBA" id="ARBA00023015"/>
    </source>
</evidence>
<dbReference type="PANTHER" id="PTHR24567:SF75">
    <property type="entry name" value="FUMARATE AND NITRATE REDUCTION REGULATORY PROTEIN"/>
    <property type="match status" value="1"/>
</dbReference>
<dbReference type="Pfam" id="PF00027">
    <property type="entry name" value="cNMP_binding"/>
    <property type="match status" value="1"/>
</dbReference>
<evidence type="ECO:0000313" key="7">
    <source>
        <dbReference type="Proteomes" id="UP000320516"/>
    </source>
</evidence>
<feature type="domain" description="HTH crp-type" evidence="5">
    <location>
        <begin position="149"/>
        <end position="222"/>
    </location>
</feature>
<keyword evidence="1" id="KW-0805">Transcription regulation</keyword>
<comment type="caution">
    <text evidence="6">The sequence shown here is derived from an EMBL/GenBank/DDBJ whole genome shotgun (WGS) entry which is preliminary data.</text>
</comment>
<sequence>MGFSNSQESHPADLPAALTIADSIRHHNLPGAFTEPVAYAKEQSILSEGELATDIHIVVSGAVRLFKMMPDGRRQIIGFAFPGDMLGLSLDDRYLHSAEAISPVILRHMGRRQLAALLERDHGLRKALLAWTMTELQIAQDQMLLLGRKDATERLSSFLLTLLQRRSHSTEDRHLPLAMTRTDIADYLGLTMETVSRTISLLKGRRLIRPLADHSIELLNVPGLQDLAAGNAITVQLDPQRPAKA</sequence>
<dbReference type="InterPro" id="IPR050397">
    <property type="entry name" value="Env_Response_Regulators"/>
</dbReference>
<dbReference type="GO" id="GO:0003700">
    <property type="term" value="F:DNA-binding transcription factor activity"/>
    <property type="evidence" value="ECO:0007669"/>
    <property type="project" value="InterPro"/>
</dbReference>
<organism evidence="6 7">
    <name type="scientific">Nitrospirillum amazonense</name>
    <dbReference type="NCBI Taxonomy" id="28077"/>
    <lineage>
        <taxon>Bacteria</taxon>
        <taxon>Pseudomonadati</taxon>
        <taxon>Pseudomonadota</taxon>
        <taxon>Alphaproteobacteria</taxon>
        <taxon>Rhodospirillales</taxon>
        <taxon>Azospirillaceae</taxon>
        <taxon>Nitrospirillum</taxon>
    </lineage>
</organism>
<dbReference type="InterPro" id="IPR036388">
    <property type="entry name" value="WH-like_DNA-bd_sf"/>
</dbReference>
<dbReference type="AlphaFoldDB" id="A0A560JBZ4"/>